<keyword evidence="8" id="KW-0067">ATP-binding</keyword>
<dbReference type="EMBL" id="JBGUBD010000005">
    <property type="protein sequence ID" value="MFA9478396.1"/>
    <property type="molecule type" value="Genomic_DNA"/>
</dbReference>
<dbReference type="InterPro" id="IPR027417">
    <property type="entry name" value="P-loop_NTPase"/>
</dbReference>
<comment type="caution">
    <text evidence="11">The sequence shown here is derived from an EMBL/GenBank/DDBJ whole genome shotgun (WGS) entry which is preliminary data.</text>
</comment>
<evidence type="ECO:0000256" key="5">
    <source>
        <dbReference type="ARBA" id="ARBA00022694"/>
    </source>
</evidence>
<evidence type="ECO:0000313" key="11">
    <source>
        <dbReference type="EMBL" id="MFA9478396.1"/>
    </source>
</evidence>
<evidence type="ECO:0000256" key="3">
    <source>
        <dbReference type="ARBA" id="ARBA00019010"/>
    </source>
</evidence>
<comment type="similarity">
    <text evidence="2">Belongs to the TsaE family.</text>
</comment>
<name>A0ABV4U471_9BACT</name>
<gene>
    <name evidence="11" type="primary">tsaE</name>
    <name evidence="11" type="ORF">ACERK3_08815</name>
</gene>
<keyword evidence="12" id="KW-1185">Reference proteome</keyword>
<dbReference type="RefSeq" id="WP_425345324.1">
    <property type="nucleotide sequence ID" value="NZ_JBGUBD010000005.1"/>
</dbReference>
<dbReference type="PANTHER" id="PTHR33540">
    <property type="entry name" value="TRNA THREONYLCARBAMOYLADENOSINE BIOSYNTHESIS PROTEIN TSAE"/>
    <property type="match status" value="1"/>
</dbReference>
<evidence type="ECO:0000256" key="1">
    <source>
        <dbReference type="ARBA" id="ARBA00004496"/>
    </source>
</evidence>
<dbReference type="SUPFAM" id="SSF52540">
    <property type="entry name" value="P-loop containing nucleoside triphosphate hydrolases"/>
    <property type="match status" value="1"/>
</dbReference>
<evidence type="ECO:0000256" key="2">
    <source>
        <dbReference type="ARBA" id="ARBA00007599"/>
    </source>
</evidence>
<keyword evidence="4" id="KW-0963">Cytoplasm</keyword>
<organism evidence="11 12">
    <name type="scientific">Natronomicrosphaera hydrolytica</name>
    <dbReference type="NCBI Taxonomy" id="3242702"/>
    <lineage>
        <taxon>Bacteria</taxon>
        <taxon>Pseudomonadati</taxon>
        <taxon>Planctomycetota</taxon>
        <taxon>Phycisphaerae</taxon>
        <taxon>Phycisphaerales</taxon>
        <taxon>Phycisphaeraceae</taxon>
        <taxon>Natronomicrosphaera</taxon>
    </lineage>
</organism>
<sequence>MTVALQVESQTLEQTLAVGTIVARRAVAGDIVGLSGELGAGKTQFVRGMAEGMGLDPRVVSSPTFVLVHEYEREAADVPPDALVLVHIDAYRLAGDDAAAGLESIGWADELFEQAVVAVEWADVLGEHLGDDWLAVRLEHSDPGRLITLSAHGRWLPRIELLQADLIRAGLCPQPVT</sequence>
<protein>
    <recommendedName>
        <fullName evidence="3">tRNA threonylcarbamoyladenosine biosynthesis protein TsaE</fullName>
    </recommendedName>
    <alternativeName>
        <fullName evidence="10">t(6)A37 threonylcarbamoyladenosine biosynthesis protein TsaE</fullName>
    </alternativeName>
</protein>
<keyword evidence="7" id="KW-0547">Nucleotide-binding</keyword>
<evidence type="ECO:0000256" key="6">
    <source>
        <dbReference type="ARBA" id="ARBA00022723"/>
    </source>
</evidence>
<evidence type="ECO:0000256" key="8">
    <source>
        <dbReference type="ARBA" id="ARBA00022840"/>
    </source>
</evidence>
<evidence type="ECO:0000256" key="7">
    <source>
        <dbReference type="ARBA" id="ARBA00022741"/>
    </source>
</evidence>
<reference evidence="11 12" key="1">
    <citation type="submission" date="2024-08" db="EMBL/GenBank/DDBJ databases">
        <title>Whole-genome sequencing of halo(alkali)philic microorganisms from hypersaline lakes.</title>
        <authorList>
            <person name="Sorokin D.Y."/>
            <person name="Merkel A.Y."/>
            <person name="Messina E."/>
            <person name="Yakimov M."/>
        </authorList>
    </citation>
    <scope>NUCLEOTIDE SEQUENCE [LARGE SCALE GENOMIC DNA]</scope>
    <source>
        <strain evidence="11 12">AB-hyl4</strain>
    </source>
</reference>
<accession>A0ABV4U471</accession>
<evidence type="ECO:0000256" key="10">
    <source>
        <dbReference type="ARBA" id="ARBA00032441"/>
    </source>
</evidence>
<proteinExistence type="inferred from homology"/>
<keyword evidence="6" id="KW-0479">Metal-binding</keyword>
<dbReference type="InterPro" id="IPR003442">
    <property type="entry name" value="T6A_TsaE"/>
</dbReference>
<keyword evidence="9" id="KW-0460">Magnesium</keyword>
<dbReference type="PANTHER" id="PTHR33540:SF2">
    <property type="entry name" value="TRNA THREONYLCARBAMOYLADENOSINE BIOSYNTHESIS PROTEIN TSAE"/>
    <property type="match status" value="1"/>
</dbReference>
<evidence type="ECO:0000256" key="9">
    <source>
        <dbReference type="ARBA" id="ARBA00022842"/>
    </source>
</evidence>
<dbReference type="Proteomes" id="UP001575105">
    <property type="component" value="Unassembled WGS sequence"/>
</dbReference>
<dbReference type="Gene3D" id="3.40.50.300">
    <property type="entry name" value="P-loop containing nucleotide triphosphate hydrolases"/>
    <property type="match status" value="1"/>
</dbReference>
<dbReference type="NCBIfam" id="TIGR00150">
    <property type="entry name" value="T6A_YjeE"/>
    <property type="match status" value="1"/>
</dbReference>
<keyword evidence="5" id="KW-0819">tRNA processing</keyword>
<evidence type="ECO:0000313" key="12">
    <source>
        <dbReference type="Proteomes" id="UP001575105"/>
    </source>
</evidence>
<dbReference type="Pfam" id="PF02367">
    <property type="entry name" value="TsaE"/>
    <property type="match status" value="1"/>
</dbReference>
<comment type="subcellular location">
    <subcellularLocation>
        <location evidence="1">Cytoplasm</location>
    </subcellularLocation>
</comment>
<evidence type="ECO:0000256" key="4">
    <source>
        <dbReference type="ARBA" id="ARBA00022490"/>
    </source>
</evidence>